<comment type="caution">
    <text evidence="2">The sequence shown here is derived from an EMBL/GenBank/DDBJ whole genome shotgun (WGS) entry which is preliminary data.</text>
</comment>
<evidence type="ECO:0000256" key="1">
    <source>
        <dbReference type="SAM" id="MobiDB-lite"/>
    </source>
</evidence>
<sequence>MEEIIQGISLSPPACELMNQGILVLVTSTGCASALQSLTDVMHIPTCTCSATARARRAPPATSTPAPGASATRCPPQ</sequence>
<dbReference type="EMBL" id="JANIIK010000040">
    <property type="protein sequence ID" value="KAJ3607966.1"/>
    <property type="molecule type" value="Genomic_DNA"/>
</dbReference>
<feature type="region of interest" description="Disordered" evidence="1">
    <location>
        <begin position="53"/>
        <end position="77"/>
    </location>
</feature>
<keyword evidence="3" id="KW-1185">Reference proteome</keyword>
<evidence type="ECO:0000313" key="2">
    <source>
        <dbReference type="EMBL" id="KAJ3607966.1"/>
    </source>
</evidence>
<dbReference type="Gene3D" id="3.40.50.2300">
    <property type="match status" value="1"/>
</dbReference>
<evidence type="ECO:0000313" key="3">
    <source>
        <dbReference type="Proteomes" id="UP001148018"/>
    </source>
</evidence>
<dbReference type="AlphaFoldDB" id="A0A9Q0ELD6"/>
<proteinExistence type="predicted"/>
<protein>
    <submittedName>
        <fullName evidence="2">Uncharacterized protein</fullName>
    </submittedName>
</protein>
<organism evidence="2 3">
    <name type="scientific">Muraenolepis orangiensis</name>
    <name type="common">Patagonian moray cod</name>
    <dbReference type="NCBI Taxonomy" id="630683"/>
    <lineage>
        <taxon>Eukaryota</taxon>
        <taxon>Metazoa</taxon>
        <taxon>Chordata</taxon>
        <taxon>Craniata</taxon>
        <taxon>Vertebrata</taxon>
        <taxon>Euteleostomi</taxon>
        <taxon>Actinopterygii</taxon>
        <taxon>Neopterygii</taxon>
        <taxon>Teleostei</taxon>
        <taxon>Neoteleostei</taxon>
        <taxon>Acanthomorphata</taxon>
        <taxon>Zeiogadaria</taxon>
        <taxon>Gadariae</taxon>
        <taxon>Gadiformes</taxon>
        <taxon>Muraenolepidoidei</taxon>
        <taxon>Muraenolepididae</taxon>
        <taxon>Muraenolepis</taxon>
    </lineage>
</organism>
<name>A0A9Q0ELD6_9TELE</name>
<accession>A0A9Q0ELD6</accession>
<dbReference type="Proteomes" id="UP001148018">
    <property type="component" value="Unassembled WGS sequence"/>
</dbReference>
<gene>
    <name evidence="2" type="ORF">NHX12_025017</name>
</gene>
<reference evidence="2" key="1">
    <citation type="submission" date="2022-07" db="EMBL/GenBank/DDBJ databases">
        <title>Chromosome-level genome of Muraenolepis orangiensis.</title>
        <authorList>
            <person name="Kim J."/>
        </authorList>
    </citation>
    <scope>NUCLEOTIDE SEQUENCE</scope>
    <source>
        <strain evidence="2">KU_S4_2022</strain>
        <tissue evidence="2">Muscle</tissue>
    </source>
</reference>